<sequence length="104" mass="12082">MSFERIMGLEVINDSEYQLYRENMAPILHSFGGSFGFDFVIDRVLKSKTEHVINRVFTIDFPSKKIMDAFFSDPAYLAVKEQYFNRSVKSVTTISMHEKSKVND</sequence>
<dbReference type="SUPFAM" id="SSF54909">
    <property type="entry name" value="Dimeric alpha+beta barrel"/>
    <property type="match status" value="1"/>
</dbReference>
<name>A0AA37SXB8_9ALTE</name>
<evidence type="ECO:0000259" key="1">
    <source>
        <dbReference type="Pfam" id="PF07045"/>
    </source>
</evidence>
<dbReference type="RefSeq" id="WP_284215670.1">
    <property type="nucleotide sequence ID" value="NZ_BSOT01000002.1"/>
</dbReference>
<reference evidence="2" key="2">
    <citation type="submission" date="2023-01" db="EMBL/GenBank/DDBJ databases">
        <title>Draft genome sequence of Agaribacter marinus strain NBRC 110023.</title>
        <authorList>
            <person name="Sun Q."/>
            <person name="Mori K."/>
        </authorList>
    </citation>
    <scope>NUCLEOTIDE SEQUENCE</scope>
    <source>
        <strain evidence="2">NBRC 110023</strain>
    </source>
</reference>
<dbReference type="Proteomes" id="UP001156601">
    <property type="component" value="Unassembled WGS sequence"/>
</dbReference>
<dbReference type="AlphaFoldDB" id="A0AA37SXB8"/>
<evidence type="ECO:0000313" key="3">
    <source>
        <dbReference type="Proteomes" id="UP001156601"/>
    </source>
</evidence>
<protein>
    <recommendedName>
        <fullName evidence="1">DUF1330 domain-containing protein</fullName>
    </recommendedName>
</protein>
<keyword evidence="3" id="KW-1185">Reference proteome</keyword>
<dbReference type="EMBL" id="BSOT01000002">
    <property type="protein sequence ID" value="GLR69341.1"/>
    <property type="molecule type" value="Genomic_DNA"/>
</dbReference>
<organism evidence="2 3">
    <name type="scientific">Agaribacter marinus</name>
    <dbReference type="NCBI Taxonomy" id="1431249"/>
    <lineage>
        <taxon>Bacteria</taxon>
        <taxon>Pseudomonadati</taxon>
        <taxon>Pseudomonadota</taxon>
        <taxon>Gammaproteobacteria</taxon>
        <taxon>Alteromonadales</taxon>
        <taxon>Alteromonadaceae</taxon>
        <taxon>Agaribacter</taxon>
    </lineage>
</organism>
<dbReference type="Gene3D" id="3.30.70.100">
    <property type="match status" value="1"/>
</dbReference>
<accession>A0AA37SXB8</accession>
<dbReference type="InterPro" id="IPR010753">
    <property type="entry name" value="DUF1330"/>
</dbReference>
<feature type="domain" description="DUF1330" evidence="1">
    <location>
        <begin position="6"/>
        <end position="82"/>
    </location>
</feature>
<dbReference type="Pfam" id="PF07045">
    <property type="entry name" value="DUF1330"/>
    <property type="match status" value="1"/>
</dbReference>
<comment type="caution">
    <text evidence="2">The sequence shown here is derived from an EMBL/GenBank/DDBJ whole genome shotgun (WGS) entry which is preliminary data.</text>
</comment>
<reference evidence="2" key="1">
    <citation type="journal article" date="2014" name="Int. J. Syst. Evol. Microbiol.">
        <title>Complete genome sequence of Corynebacterium casei LMG S-19264T (=DSM 44701T), isolated from a smear-ripened cheese.</title>
        <authorList>
            <consortium name="US DOE Joint Genome Institute (JGI-PGF)"/>
            <person name="Walter F."/>
            <person name="Albersmeier A."/>
            <person name="Kalinowski J."/>
            <person name="Ruckert C."/>
        </authorList>
    </citation>
    <scope>NUCLEOTIDE SEQUENCE</scope>
    <source>
        <strain evidence="2">NBRC 110023</strain>
    </source>
</reference>
<evidence type="ECO:0000313" key="2">
    <source>
        <dbReference type="EMBL" id="GLR69341.1"/>
    </source>
</evidence>
<gene>
    <name evidence="2" type="ORF">GCM10007852_02490</name>
</gene>
<dbReference type="InterPro" id="IPR011008">
    <property type="entry name" value="Dimeric_a/b-barrel"/>
</dbReference>
<proteinExistence type="predicted"/>